<protein>
    <recommendedName>
        <fullName evidence="3">aspartate transaminase</fullName>
        <ecNumber evidence="3">2.6.1.1</ecNumber>
    </recommendedName>
</protein>
<dbReference type="PANTHER" id="PTHR46383:SF1">
    <property type="entry name" value="ASPARTATE AMINOTRANSFERASE"/>
    <property type="match status" value="1"/>
</dbReference>
<dbReference type="EMBL" id="QFYQ01000001">
    <property type="protein sequence ID" value="RAK54551.1"/>
    <property type="molecule type" value="Genomic_DNA"/>
</dbReference>
<dbReference type="NCBIfam" id="NF004770">
    <property type="entry name" value="PRK06108.1"/>
    <property type="match status" value="1"/>
</dbReference>
<dbReference type="InterPro" id="IPR015421">
    <property type="entry name" value="PyrdxlP-dep_Trfase_major"/>
</dbReference>
<evidence type="ECO:0000313" key="10">
    <source>
        <dbReference type="Proteomes" id="UP000249254"/>
    </source>
</evidence>
<comment type="caution">
    <text evidence="9">The sequence shown here is derived from an EMBL/GenBank/DDBJ whole genome shotgun (WGS) entry which is preliminary data.</text>
</comment>
<proteinExistence type="inferred from homology"/>
<evidence type="ECO:0000256" key="3">
    <source>
        <dbReference type="ARBA" id="ARBA00012753"/>
    </source>
</evidence>
<dbReference type="InterPro" id="IPR050596">
    <property type="entry name" value="AspAT/PAT-like"/>
</dbReference>
<dbReference type="PANTHER" id="PTHR46383">
    <property type="entry name" value="ASPARTATE AMINOTRANSFERASE"/>
    <property type="match status" value="1"/>
</dbReference>
<dbReference type="GO" id="GO:0006520">
    <property type="term" value="P:amino acid metabolic process"/>
    <property type="evidence" value="ECO:0007669"/>
    <property type="project" value="InterPro"/>
</dbReference>
<accession>A0A328AJ64</accession>
<keyword evidence="10" id="KW-1185">Reference proteome</keyword>
<dbReference type="RefSeq" id="WP_111528302.1">
    <property type="nucleotide sequence ID" value="NZ_JBHRSG010000004.1"/>
</dbReference>
<evidence type="ECO:0000256" key="1">
    <source>
        <dbReference type="ARBA" id="ARBA00001933"/>
    </source>
</evidence>
<gene>
    <name evidence="9" type="ORF">DJ017_08455</name>
</gene>
<evidence type="ECO:0000256" key="2">
    <source>
        <dbReference type="ARBA" id="ARBA00007441"/>
    </source>
</evidence>
<dbReference type="CDD" id="cd00609">
    <property type="entry name" value="AAT_like"/>
    <property type="match status" value="1"/>
</dbReference>
<comment type="catalytic activity">
    <reaction evidence="7">
        <text>L-aspartate + 2-oxoglutarate = oxaloacetate + L-glutamate</text>
        <dbReference type="Rhea" id="RHEA:21824"/>
        <dbReference type="ChEBI" id="CHEBI:16452"/>
        <dbReference type="ChEBI" id="CHEBI:16810"/>
        <dbReference type="ChEBI" id="CHEBI:29985"/>
        <dbReference type="ChEBI" id="CHEBI:29991"/>
        <dbReference type="EC" id="2.6.1.1"/>
    </reaction>
</comment>
<dbReference type="InterPro" id="IPR015422">
    <property type="entry name" value="PyrdxlP-dep_Trfase_small"/>
</dbReference>
<dbReference type="AlphaFoldDB" id="A0A328AJ64"/>
<evidence type="ECO:0000256" key="5">
    <source>
        <dbReference type="ARBA" id="ARBA00022679"/>
    </source>
</evidence>
<evidence type="ECO:0000256" key="7">
    <source>
        <dbReference type="ARBA" id="ARBA00049185"/>
    </source>
</evidence>
<dbReference type="Pfam" id="PF00155">
    <property type="entry name" value="Aminotran_1_2"/>
    <property type="match status" value="1"/>
</dbReference>
<comment type="similarity">
    <text evidence="2">Belongs to the class-I pyridoxal-phosphate-dependent aminotransferase family.</text>
</comment>
<dbReference type="Gene3D" id="3.40.640.10">
    <property type="entry name" value="Type I PLP-dependent aspartate aminotransferase-like (Major domain)"/>
    <property type="match status" value="1"/>
</dbReference>
<dbReference type="EC" id="2.6.1.1" evidence="3"/>
<evidence type="ECO:0000256" key="6">
    <source>
        <dbReference type="ARBA" id="ARBA00022898"/>
    </source>
</evidence>
<evidence type="ECO:0000313" key="9">
    <source>
        <dbReference type="EMBL" id="RAK54551.1"/>
    </source>
</evidence>
<evidence type="ECO:0000259" key="8">
    <source>
        <dbReference type="Pfam" id="PF00155"/>
    </source>
</evidence>
<dbReference type="InterPro" id="IPR015424">
    <property type="entry name" value="PyrdxlP-dep_Trfase"/>
</dbReference>
<dbReference type="GO" id="GO:0004069">
    <property type="term" value="F:L-aspartate:2-oxoglutarate aminotransferase activity"/>
    <property type="evidence" value="ECO:0007669"/>
    <property type="project" value="UniProtKB-EC"/>
</dbReference>
<keyword evidence="4 9" id="KW-0032">Aminotransferase</keyword>
<dbReference type="SUPFAM" id="SSF53383">
    <property type="entry name" value="PLP-dependent transferases"/>
    <property type="match status" value="1"/>
</dbReference>
<comment type="cofactor">
    <cofactor evidence="1">
        <name>pyridoxal 5'-phosphate</name>
        <dbReference type="ChEBI" id="CHEBI:597326"/>
    </cofactor>
</comment>
<dbReference type="Proteomes" id="UP000249254">
    <property type="component" value="Unassembled WGS sequence"/>
</dbReference>
<feature type="domain" description="Aminotransferase class I/classII large" evidence="8">
    <location>
        <begin position="40"/>
        <end position="376"/>
    </location>
</feature>
<name>A0A328AJ64_9CAUL</name>
<dbReference type="GO" id="GO:0030170">
    <property type="term" value="F:pyridoxal phosphate binding"/>
    <property type="evidence" value="ECO:0007669"/>
    <property type="project" value="InterPro"/>
</dbReference>
<dbReference type="Gene3D" id="3.90.1150.10">
    <property type="entry name" value="Aspartate Aminotransferase, domain 1"/>
    <property type="match status" value="1"/>
</dbReference>
<dbReference type="OrthoDB" id="9804407at2"/>
<evidence type="ECO:0000256" key="4">
    <source>
        <dbReference type="ARBA" id="ARBA00022576"/>
    </source>
</evidence>
<keyword evidence="5 9" id="KW-0808">Transferase</keyword>
<organism evidence="9 10">
    <name type="scientific">Phenylobacterium soli</name>
    <dbReference type="NCBI Taxonomy" id="2170551"/>
    <lineage>
        <taxon>Bacteria</taxon>
        <taxon>Pseudomonadati</taxon>
        <taxon>Pseudomonadota</taxon>
        <taxon>Alphaproteobacteria</taxon>
        <taxon>Caulobacterales</taxon>
        <taxon>Caulobacteraceae</taxon>
        <taxon>Phenylobacterium</taxon>
    </lineage>
</organism>
<keyword evidence="6" id="KW-0663">Pyridoxal phosphate</keyword>
<reference evidence="10" key="1">
    <citation type="submission" date="2018-05" db="EMBL/GenBank/DDBJ databases">
        <authorList>
            <person name="Li X."/>
        </authorList>
    </citation>
    <scope>NUCLEOTIDE SEQUENCE [LARGE SCALE GENOMIC DNA]</scope>
    <source>
        <strain evidence="10">LX32</strain>
    </source>
</reference>
<dbReference type="InterPro" id="IPR004839">
    <property type="entry name" value="Aminotransferase_I/II_large"/>
</dbReference>
<sequence>MFPPVARPEVLALRSSKIREVANAAWGREGVLPFWFGESDRPTPEFIRAAAAEALTAGRTYYTPNLGTAELRQALADYLTGLHDRPIGMERLAVTNSGVNALMIAAQAVVSPGDRVVVVTPVWPNVAEIPRILSAKLTTVSLEPAQGRWRLDLDRLMAALTPDTRALFLNSPNNPTGWTLPAEDRAAILERCRAYGIWLVADDVYERLVFDGGGCAPSFLAVAEDGDRVIGANSFSKGWRMTGWRLGWLTLPPALTEAVGVLLEYNTSCAPDFVQAAAVKALAEGEPHVAELRGELTAARDQVLGALRAMPGVEAPEPAGGMYAFFRIAGCADSVALATALIDQAGLGLAPGAAFGDEGEGWLRWCFAQRPEKNAEGLRRLAGFLKA</sequence>